<dbReference type="PROSITE" id="PS00018">
    <property type="entry name" value="EF_HAND_1"/>
    <property type="match status" value="3"/>
</dbReference>
<dbReference type="Proteomes" id="UP000011087">
    <property type="component" value="Unassembled WGS sequence"/>
</dbReference>
<sequence>MSNDTASHDPQKELHAARKCALKYLKYHETVLKALMPVLLDKLAPEDRVKSRKLMRKLSTVVQWECSPDFSDEEARSGYIRRHFPHRSAQLGIILSHPDVVRLQQERSSEHELLVASLGGGPGCDVVGMVLHRNFTSQPRGLRVHVLDIEQGWRQANDVLLECLRACDVECRGDAVVFSSCDIVRPLSDGANFTLAQEMPALDIVLLSFVIAENLKAVRENEFAMFKDMFERVKPSCLILVLDCTHKFFEALQDLALSFGWQSRRIEWPKDINGHCKNAQEQAEDDGQEESDLLMEEEHPLYMEHLYFNAKDLDRDGVINEQEFELHFQSISSDREEEEEDAMGAQLGGKWFVGNETDAGKKAFEQVDKNKDKKVTWDEWVAELFHDQPQEPFYVDGALGDVMTVDMMRSFDLDNDDHLNLTEIRNFVGKYMNREMVEAGVAGFSSDKPRKGGVGMSYLFLLEFDKDHDSKVKVSVEEWKDGFHVRR</sequence>
<evidence type="ECO:0000313" key="5">
    <source>
        <dbReference type="Proteomes" id="UP000011087"/>
    </source>
</evidence>
<keyword evidence="1" id="KW-0106">Calcium</keyword>
<dbReference type="eggNOG" id="ENOG502SF5X">
    <property type="taxonomic scope" value="Eukaryota"/>
</dbReference>
<dbReference type="EnsemblProtists" id="EKX46115">
    <property type="protein sequence ID" value="EKX46115"/>
    <property type="gene ID" value="GUITHDRAFT_163105"/>
</dbReference>
<protein>
    <recommendedName>
        <fullName evidence="2">EF-hand domain-containing protein</fullName>
    </recommendedName>
</protein>
<dbReference type="InterPro" id="IPR011992">
    <property type="entry name" value="EF-hand-dom_pair"/>
</dbReference>
<proteinExistence type="predicted"/>
<reference evidence="5" key="2">
    <citation type="submission" date="2012-11" db="EMBL/GenBank/DDBJ databases">
        <authorList>
            <person name="Kuo A."/>
            <person name="Curtis B.A."/>
            <person name="Tanifuji G."/>
            <person name="Burki F."/>
            <person name="Gruber A."/>
            <person name="Irimia M."/>
            <person name="Maruyama S."/>
            <person name="Arias M.C."/>
            <person name="Ball S.G."/>
            <person name="Gile G.H."/>
            <person name="Hirakawa Y."/>
            <person name="Hopkins J.F."/>
            <person name="Rensing S.A."/>
            <person name="Schmutz J."/>
            <person name="Symeonidi A."/>
            <person name="Elias M."/>
            <person name="Eveleigh R.J."/>
            <person name="Herman E.K."/>
            <person name="Klute M.J."/>
            <person name="Nakayama T."/>
            <person name="Obornik M."/>
            <person name="Reyes-Prieto A."/>
            <person name="Armbrust E.V."/>
            <person name="Aves S.J."/>
            <person name="Beiko R.G."/>
            <person name="Coutinho P."/>
            <person name="Dacks J.B."/>
            <person name="Durnford D.G."/>
            <person name="Fast N.M."/>
            <person name="Green B.R."/>
            <person name="Grisdale C."/>
            <person name="Hempe F."/>
            <person name="Henrissat B."/>
            <person name="Hoppner M.P."/>
            <person name="Ishida K.-I."/>
            <person name="Kim E."/>
            <person name="Koreny L."/>
            <person name="Kroth P.G."/>
            <person name="Liu Y."/>
            <person name="Malik S.-B."/>
            <person name="Maier U.G."/>
            <person name="McRose D."/>
            <person name="Mock T."/>
            <person name="Neilson J.A."/>
            <person name="Onodera N.T."/>
            <person name="Poole A.M."/>
            <person name="Pritham E.J."/>
            <person name="Richards T.A."/>
            <person name="Rocap G."/>
            <person name="Roy S.W."/>
            <person name="Sarai C."/>
            <person name="Schaack S."/>
            <person name="Shirato S."/>
            <person name="Slamovits C.H."/>
            <person name="Spencer D.F."/>
            <person name="Suzuki S."/>
            <person name="Worden A.Z."/>
            <person name="Zauner S."/>
            <person name="Barry K."/>
            <person name="Bell C."/>
            <person name="Bharti A.K."/>
            <person name="Crow J.A."/>
            <person name="Grimwood J."/>
            <person name="Kramer R."/>
            <person name="Lindquist E."/>
            <person name="Lucas S."/>
            <person name="Salamov A."/>
            <person name="McFadden G.I."/>
            <person name="Lane C.E."/>
            <person name="Keeling P.J."/>
            <person name="Gray M.W."/>
            <person name="Grigoriev I.V."/>
            <person name="Archibald J.M."/>
        </authorList>
    </citation>
    <scope>NUCLEOTIDE SEQUENCE</scope>
    <source>
        <strain evidence="5">CCMP2712</strain>
    </source>
</reference>
<dbReference type="GO" id="GO:0005509">
    <property type="term" value="F:calcium ion binding"/>
    <property type="evidence" value="ECO:0007669"/>
    <property type="project" value="InterPro"/>
</dbReference>
<dbReference type="SUPFAM" id="SSF47473">
    <property type="entry name" value="EF-hand"/>
    <property type="match status" value="1"/>
</dbReference>
<evidence type="ECO:0000313" key="4">
    <source>
        <dbReference type="EnsemblProtists" id="EKX46115"/>
    </source>
</evidence>
<dbReference type="InterPro" id="IPR002048">
    <property type="entry name" value="EF_hand_dom"/>
</dbReference>
<reference evidence="4" key="3">
    <citation type="submission" date="2016-03" db="UniProtKB">
        <authorList>
            <consortium name="EnsemblProtists"/>
        </authorList>
    </citation>
    <scope>IDENTIFICATION</scope>
</reference>
<dbReference type="InterPro" id="IPR018247">
    <property type="entry name" value="EF_Hand_1_Ca_BS"/>
</dbReference>
<dbReference type="GeneID" id="17302710"/>
<evidence type="ECO:0000259" key="2">
    <source>
        <dbReference type="PROSITE" id="PS50222"/>
    </source>
</evidence>
<dbReference type="STRING" id="905079.L1JDC6"/>
<organism evidence="3">
    <name type="scientific">Guillardia theta (strain CCMP2712)</name>
    <name type="common">Cryptophyte</name>
    <dbReference type="NCBI Taxonomy" id="905079"/>
    <lineage>
        <taxon>Eukaryota</taxon>
        <taxon>Cryptophyceae</taxon>
        <taxon>Pyrenomonadales</taxon>
        <taxon>Geminigeraceae</taxon>
        <taxon>Guillardia</taxon>
    </lineage>
</organism>
<dbReference type="AlphaFoldDB" id="L1JDC6"/>
<feature type="domain" description="EF-hand" evidence="2">
    <location>
        <begin position="355"/>
        <end position="390"/>
    </location>
</feature>
<dbReference type="PROSITE" id="PS50222">
    <property type="entry name" value="EF_HAND_2"/>
    <property type="match status" value="2"/>
</dbReference>
<gene>
    <name evidence="3" type="ORF">GUITHDRAFT_163105</name>
</gene>
<dbReference type="PaxDb" id="55529-EKX46115"/>
<dbReference type="RefSeq" id="XP_005833095.1">
    <property type="nucleotide sequence ID" value="XM_005833038.1"/>
</dbReference>
<dbReference type="KEGG" id="gtt:GUITHDRAFT_163105"/>
<keyword evidence="5" id="KW-1185">Reference proteome</keyword>
<evidence type="ECO:0000256" key="1">
    <source>
        <dbReference type="ARBA" id="ARBA00022837"/>
    </source>
</evidence>
<dbReference type="HOGENOM" id="CLU_560751_0_0_1"/>
<dbReference type="EMBL" id="JH992996">
    <property type="protein sequence ID" value="EKX46115.1"/>
    <property type="molecule type" value="Genomic_DNA"/>
</dbReference>
<evidence type="ECO:0000313" key="3">
    <source>
        <dbReference type="EMBL" id="EKX46115.1"/>
    </source>
</evidence>
<name>L1JDC6_GUITC</name>
<feature type="domain" description="EF-hand" evidence="2">
    <location>
        <begin position="308"/>
        <end position="334"/>
    </location>
</feature>
<dbReference type="Gene3D" id="1.10.238.10">
    <property type="entry name" value="EF-hand"/>
    <property type="match status" value="1"/>
</dbReference>
<accession>L1JDC6</accession>
<reference evidence="3 5" key="1">
    <citation type="journal article" date="2012" name="Nature">
        <title>Algal genomes reveal evolutionary mosaicism and the fate of nucleomorphs.</title>
        <authorList>
            <consortium name="DOE Joint Genome Institute"/>
            <person name="Curtis B.A."/>
            <person name="Tanifuji G."/>
            <person name="Burki F."/>
            <person name="Gruber A."/>
            <person name="Irimia M."/>
            <person name="Maruyama S."/>
            <person name="Arias M.C."/>
            <person name="Ball S.G."/>
            <person name="Gile G.H."/>
            <person name="Hirakawa Y."/>
            <person name="Hopkins J.F."/>
            <person name="Kuo A."/>
            <person name="Rensing S.A."/>
            <person name="Schmutz J."/>
            <person name="Symeonidi A."/>
            <person name="Elias M."/>
            <person name="Eveleigh R.J."/>
            <person name="Herman E.K."/>
            <person name="Klute M.J."/>
            <person name="Nakayama T."/>
            <person name="Obornik M."/>
            <person name="Reyes-Prieto A."/>
            <person name="Armbrust E.V."/>
            <person name="Aves S.J."/>
            <person name="Beiko R.G."/>
            <person name="Coutinho P."/>
            <person name="Dacks J.B."/>
            <person name="Durnford D.G."/>
            <person name="Fast N.M."/>
            <person name="Green B.R."/>
            <person name="Grisdale C.J."/>
            <person name="Hempel F."/>
            <person name="Henrissat B."/>
            <person name="Hoppner M.P."/>
            <person name="Ishida K."/>
            <person name="Kim E."/>
            <person name="Koreny L."/>
            <person name="Kroth P.G."/>
            <person name="Liu Y."/>
            <person name="Malik S.B."/>
            <person name="Maier U.G."/>
            <person name="McRose D."/>
            <person name="Mock T."/>
            <person name="Neilson J.A."/>
            <person name="Onodera N.T."/>
            <person name="Poole A.M."/>
            <person name="Pritham E.J."/>
            <person name="Richards T.A."/>
            <person name="Rocap G."/>
            <person name="Roy S.W."/>
            <person name="Sarai C."/>
            <person name="Schaack S."/>
            <person name="Shirato S."/>
            <person name="Slamovits C.H."/>
            <person name="Spencer D.F."/>
            <person name="Suzuki S."/>
            <person name="Worden A.Z."/>
            <person name="Zauner S."/>
            <person name="Barry K."/>
            <person name="Bell C."/>
            <person name="Bharti A.K."/>
            <person name="Crow J.A."/>
            <person name="Grimwood J."/>
            <person name="Kramer R."/>
            <person name="Lindquist E."/>
            <person name="Lucas S."/>
            <person name="Salamov A."/>
            <person name="McFadden G.I."/>
            <person name="Lane C.E."/>
            <person name="Keeling P.J."/>
            <person name="Gray M.W."/>
            <person name="Grigoriev I.V."/>
            <person name="Archibald J.M."/>
        </authorList>
    </citation>
    <scope>NUCLEOTIDE SEQUENCE</scope>
    <source>
        <strain evidence="3 5">CCMP2712</strain>
    </source>
</reference>